<evidence type="ECO:0000259" key="2">
    <source>
        <dbReference type="Pfam" id="PF15296"/>
    </source>
</evidence>
<feature type="compositionally biased region" description="Polar residues" evidence="1">
    <location>
        <begin position="109"/>
        <end position="126"/>
    </location>
</feature>
<dbReference type="Pfam" id="PF15296">
    <property type="entry name" value="Codanin-1_C"/>
    <property type="match status" value="1"/>
</dbReference>
<feature type="compositionally biased region" description="Basic and acidic residues" evidence="1">
    <location>
        <begin position="301"/>
        <end position="311"/>
    </location>
</feature>
<feature type="compositionally biased region" description="Polar residues" evidence="1">
    <location>
        <begin position="257"/>
        <end position="288"/>
    </location>
</feature>
<dbReference type="PANTHER" id="PTHR28678:SF1">
    <property type="entry name" value="CODANIN-1"/>
    <property type="match status" value="1"/>
</dbReference>
<protein>
    <submittedName>
        <fullName evidence="3">Protein disks lost</fullName>
    </submittedName>
</protein>
<feature type="compositionally biased region" description="Polar residues" evidence="1">
    <location>
        <begin position="385"/>
        <end position="396"/>
    </location>
</feature>
<feature type="region of interest" description="Disordered" evidence="1">
    <location>
        <begin position="249"/>
        <end position="444"/>
    </location>
</feature>
<feature type="region of interest" description="Disordered" evidence="1">
    <location>
        <begin position="98"/>
        <end position="158"/>
    </location>
</feature>
<feature type="compositionally biased region" description="Polar residues" evidence="1">
    <location>
        <begin position="336"/>
        <end position="351"/>
    </location>
</feature>
<reference evidence="3" key="1">
    <citation type="submission" date="2021-05" db="EMBL/GenBank/DDBJ databases">
        <authorList>
            <person name="Alioto T."/>
            <person name="Alioto T."/>
            <person name="Gomez Garrido J."/>
        </authorList>
    </citation>
    <scope>NUCLEOTIDE SEQUENCE</scope>
</reference>
<feature type="domain" description="Codanin-1 C-terminal" evidence="2">
    <location>
        <begin position="1060"/>
        <end position="1172"/>
    </location>
</feature>
<feature type="compositionally biased region" description="Gly residues" evidence="1">
    <location>
        <begin position="1559"/>
        <end position="1570"/>
    </location>
</feature>
<dbReference type="InterPro" id="IPR028171">
    <property type="entry name" value="Codanin-1_C"/>
</dbReference>
<dbReference type="GO" id="GO:0005634">
    <property type="term" value="C:nucleus"/>
    <property type="evidence" value="ECO:0007669"/>
    <property type="project" value="TreeGrafter"/>
</dbReference>
<dbReference type="GO" id="GO:0006325">
    <property type="term" value="P:chromatin organization"/>
    <property type="evidence" value="ECO:0007669"/>
    <property type="project" value="TreeGrafter"/>
</dbReference>
<accession>A0A8D8BSV5</accession>
<feature type="region of interest" description="Disordered" evidence="1">
    <location>
        <begin position="1550"/>
        <end position="1577"/>
    </location>
</feature>
<sequence length="1596" mass="176977">MAEETLQEIFATEFSTPEEFAEWFVRHFQDQDRDKTTKQKTACTIEEFAVHFLALIRSQTEDFTKCPPSVCDTPKKVPPGPPPATSAPTIRKLSITSSAADPPAATVNAPLSLSTSVDEQQHQLTSGLKRDTTATTGIGVRDGDGVGDSPAFGNRSQGRSISRDLFVGAPTADAFRNLGNVEDDGGFHGSFRKIEPDAAGRGGEETVGMDESEKHISIVDAPFSPIPTARHPGQPINAASRIDFGTAAVSTPIRGGQPSNKLNTSTPINRSQGGKAGNSRNSWTTLAECSTPGGNGNGSRNDSRRSHDRSGNRQTNSPCLGDFITHSSMKSKSRKSLNVSKDANKSASSIFMENDFPGLGTSMQSSTPGTGGDQQQRNKKRVTPITVSKTLTSRLGGSSFEMDNLVSGGSPAAEGKSRRRVTPTILSRSTSSRHDFNSSSFKSDNNLINLTEDNSLELDLSQKDERGLLRNYKDIIKSNFEAAEEQNPDPSKMIHAALRNTINTPRKNSESGNTPPLIIELDKVTNPTKINRLVDVYTLIIDLNLTPNILSEFSYLINLINTEFDPFEAISTFNADSPDFHNILKNLNNCIYFAMEVLNRQRTLLALLDSITLKVLVENERIAGLNVPLHAFLREIHSQKLQLDSSGQRMLEESVQLGGGGAGGNGVLYQQEADTKEHFPSEREFGAFKKQRDAFCTIYRTWDFKHLNPTWNFLAELGGKVRALLAIMEHPINMAHLAKLFTAQLVQSCNFHNSAASELAMALPNVDPAKLVKLRQRLVAPSQFSTQYLFPGSQAFFRDFIIAAEANQIFIEQLKAALIHELVGMNDSSYEVLNVSSSGSSQHESEYVVRPESTTTMRVLAKFIGYIISRPFNYDSYRNSTVDNRQIELRNELLPLFDVKSILVRAIAERKLIITVPWLVQYLAMLDGISLRLAYYRGLFDVLYELYLRTSSVELLRHGTAADRKLLVTPTSKFIIRVSLGWLFEHPNVPEEYYSYRQERRGSGVIVDQGLLSYKKIELSLDKVNAEEVQSHQGILKGEEENKSSQIKYDPSAVEESVPLNPLLESILNAACPFLADFRVSMMPSKLEKTVSRSGRYRHITTKYSGATTVPSAKQKPTNDQHKLLEAFLQSQSLSVRRTVEFVIERTSSAAVKDFQIAELLPKRKKITEQIATLEADTLSAATKRIYVICTEALAEINASWDAQLPASLARRIKEGFDALLPNETLEAVKRTCINLALERCLAKTNEWRQTHMLEIDLFCKDIQGEAAKAVRPSSLDADPSSSSLAKAPAPNSSSSQASAAPLTVVLGRVQHTAVYERLQALVHVAASYPDELGPEELVQFLALVGRYLDEQDGTPTMNKTLAYMLLQLALLLVINRCDLIVPDIVQSLLAVWKHRKLVEFCQIPETGGDGNGGSGGEEEEIERLIMAEQNEDGERSLVDEADIQRIRDRKQQEEANYIFSTLVSNRYIRMMEFSQQQHQQQQNQNQQQQQRTVDEVFACFANFISSLVDSNLITIRRLNEQFVRIFNEDWQQHTLERVSRLMEAVLRSGRGDSSSAQDGGGGFGPGGRPAGTADDSHSQLFLEMLSDLAREIEDF</sequence>
<proteinExistence type="predicted"/>
<feature type="compositionally biased region" description="Low complexity" evidence="1">
    <location>
        <begin position="1273"/>
        <end position="1297"/>
    </location>
</feature>
<feature type="region of interest" description="Disordered" evidence="1">
    <location>
        <begin position="1271"/>
        <end position="1297"/>
    </location>
</feature>
<dbReference type="EMBL" id="HBUE01090087">
    <property type="protein sequence ID" value="CAG6481111.1"/>
    <property type="molecule type" value="Transcribed_RNA"/>
</dbReference>
<dbReference type="InterPro" id="IPR040031">
    <property type="entry name" value="Codanin-1"/>
</dbReference>
<name>A0A8D8BSV5_CULPI</name>
<evidence type="ECO:0000256" key="1">
    <source>
        <dbReference type="SAM" id="MobiDB-lite"/>
    </source>
</evidence>
<organism evidence="3">
    <name type="scientific">Culex pipiens</name>
    <name type="common">House mosquito</name>
    <dbReference type="NCBI Taxonomy" id="7175"/>
    <lineage>
        <taxon>Eukaryota</taxon>
        <taxon>Metazoa</taxon>
        <taxon>Ecdysozoa</taxon>
        <taxon>Arthropoda</taxon>
        <taxon>Hexapoda</taxon>
        <taxon>Insecta</taxon>
        <taxon>Pterygota</taxon>
        <taxon>Neoptera</taxon>
        <taxon>Endopterygota</taxon>
        <taxon>Diptera</taxon>
        <taxon>Nematocera</taxon>
        <taxon>Culicoidea</taxon>
        <taxon>Culicidae</taxon>
        <taxon>Culicinae</taxon>
        <taxon>Culicini</taxon>
        <taxon>Culex</taxon>
        <taxon>Culex</taxon>
    </lineage>
</organism>
<dbReference type="PANTHER" id="PTHR28678">
    <property type="entry name" value="CODANIN-1"/>
    <property type="match status" value="1"/>
</dbReference>
<feature type="region of interest" description="Disordered" evidence="1">
    <location>
        <begin position="188"/>
        <end position="207"/>
    </location>
</feature>
<feature type="compositionally biased region" description="Basic and acidic residues" evidence="1">
    <location>
        <begin position="192"/>
        <end position="204"/>
    </location>
</feature>
<evidence type="ECO:0000313" key="3">
    <source>
        <dbReference type="EMBL" id="CAG6481111.1"/>
    </source>
</evidence>